<proteinExistence type="predicted"/>
<dbReference type="Proteomes" id="UP000624325">
    <property type="component" value="Unassembled WGS sequence"/>
</dbReference>
<keyword evidence="3" id="KW-1185">Reference proteome</keyword>
<sequence>MSLEEEPTGELPGLPEDNPVPGEEPTPEAIGSEDTVWLGGDRTAPRRLTSRADKRRNQRR</sequence>
<organism evidence="2 3">
    <name type="scientific">Asanoa iriomotensis</name>
    <dbReference type="NCBI Taxonomy" id="234613"/>
    <lineage>
        <taxon>Bacteria</taxon>
        <taxon>Bacillati</taxon>
        <taxon>Actinomycetota</taxon>
        <taxon>Actinomycetes</taxon>
        <taxon>Micromonosporales</taxon>
        <taxon>Micromonosporaceae</taxon>
        <taxon>Asanoa</taxon>
    </lineage>
</organism>
<comment type="caution">
    <text evidence="2">The sequence shown here is derived from an EMBL/GenBank/DDBJ whole genome shotgun (WGS) entry which is preliminary data.</text>
</comment>
<evidence type="ECO:0000313" key="3">
    <source>
        <dbReference type="Proteomes" id="UP000624325"/>
    </source>
</evidence>
<dbReference type="RefSeq" id="WP_203702861.1">
    <property type="nucleotide sequence ID" value="NZ_BAAALU010000037.1"/>
</dbReference>
<accession>A0ABQ4C278</accession>
<evidence type="ECO:0000313" key="2">
    <source>
        <dbReference type="EMBL" id="GIF56883.1"/>
    </source>
</evidence>
<reference evidence="2 3" key="1">
    <citation type="submission" date="2021-01" db="EMBL/GenBank/DDBJ databases">
        <title>Whole genome shotgun sequence of Asanoa iriomotensis NBRC 100142.</title>
        <authorList>
            <person name="Komaki H."/>
            <person name="Tamura T."/>
        </authorList>
    </citation>
    <scope>NUCLEOTIDE SEQUENCE [LARGE SCALE GENOMIC DNA]</scope>
    <source>
        <strain evidence="2 3">NBRC 100142</strain>
    </source>
</reference>
<gene>
    <name evidence="2" type="ORF">Air01nite_29780</name>
</gene>
<name>A0ABQ4C278_9ACTN</name>
<protein>
    <submittedName>
        <fullName evidence="2">Uncharacterized protein</fullName>
    </submittedName>
</protein>
<evidence type="ECO:0000256" key="1">
    <source>
        <dbReference type="SAM" id="MobiDB-lite"/>
    </source>
</evidence>
<feature type="region of interest" description="Disordered" evidence="1">
    <location>
        <begin position="1"/>
        <end position="60"/>
    </location>
</feature>
<dbReference type="EMBL" id="BONC01000018">
    <property type="protein sequence ID" value="GIF56883.1"/>
    <property type="molecule type" value="Genomic_DNA"/>
</dbReference>